<gene>
    <name evidence="1" type="ORF">GV827_21275</name>
</gene>
<dbReference type="Proteomes" id="UP000468591">
    <property type="component" value="Unassembled WGS sequence"/>
</dbReference>
<dbReference type="RefSeq" id="WP_164355996.1">
    <property type="nucleotide sequence ID" value="NZ_JAABNT010000027.1"/>
</dbReference>
<keyword evidence="2" id="KW-1185">Reference proteome</keyword>
<evidence type="ECO:0000313" key="1">
    <source>
        <dbReference type="EMBL" id="NEK24906.1"/>
    </source>
</evidence>
<dbReference type="AlphaFoldDB" id="A0A6P0CIH0"/>
<evidence type="ECO:0000313" key="2">
    <source>
        <dbReference type="Proteomes" id="UP000468591"/>
    </source>
</evidence>
<name>A0A6P0CIH0_9RHOB</name>
<protein>
    <submittedName>
        <fullName evidence="1">Uncharacterized protein</fullName>
    </submittedName>
</protein>
<comment type="caution">
    <text evidence="1">The sequence shown here is derived from an EMBL/GenBank/DDBJ whole genome shotgun (WGS) entry which is preliminary data.</text>
</comment>
<reference evidence="1 2" key="1">
    <citation type="submission" date="2020-01" db="EMBL/GenBank/DDBJ databases">
        <title>Sulfitobacter sediminilitoris sp. nov., isolated from a tidal flat.</title>
        <authorList>
            <person name="Park S."/>
            <person name="Yoon J.-H."/>
        </authorList>
    </citation>
    <scope>NUCLEOTIDE SEQUENCE [LARGE SCALE GENOMIC DNA]</scope>
    <source>
        <strain evidence="1 2">JBTF-M27</strain>
    </source>
</reference>
<sequence length="119" mass="13347">MWFDDHLLRGGAMRPFDIEDLVSFWTSKGLKPMKSGKGKKFWNELCVVEAMSNVPTLPCDWIEVSEDGTHAWLKGSPPGAIVVPNYYLDLSRFDAAPLIAFIAAKETNYGNETDGRIPR</sequence>
<organism evidence="1 2">
    <name type="scientific">Sulfitobacter sediminilitoris</name>
    <dbReference type="NCBI Taxonomy" id="2698830"/>
    <lineage>
        <taxon>Bacteria</taxon>
        <taxon>Pseudomonadati</taxon>
        <taxon>Pseudomonadota</taxon>
        <taxon>Alphaproteobacteria</taxon>
        <taxon>Rhodobacterales</taxon>
        <taxon>Roseobacteraceae</taxon>
        <taxon>Sulfitobacter</taxon>
    </lineage>
</organism>
<proteinExistence type="predicted"/>
<accession>A0A6P0CIH0</accession>
<dbReference type="EMBL" id="JAABNT010000027">
    <property type="protein sequence ID" value="NEK24906.1"/>
    <property type="molecule type" value="Genomic_DNA"/>
</dbReference>